<sequence>MDLRNFIKETLVQISQGIEDASAALEGTSAIVNPRNVAGATGTNDTKVYGYLIEKGSSTVMRQAVQSIYFDVAISAAKGTETKGGIGLVVGAVALGSQGRSDATDSSQSRIQFTIPMVLPTKGQA</sequence>
<accession>A0ABT6MP98</accession>
<name>A0ABT6MP98_9GAMM</name>
<comment type="caution">
    <text evidence="1">The sequence shown here is derived from an EMBL/GenBank/DDBJ whole genome shotgun (WGS) entry which is preliminary data.</text>
</comment>
<protein>
    <submittedName>
        <fullName evidence="1">Uncharacterized protein</fullName>
    </submittedName>
</protein>
<organism evidence="1 2">
    <name type="scientific">Luteimonas composti</name>
    <dbReference type="NCBI Taxonomy" id="398257"/>
    <lineage>
        <taxon>Bacteria</taxon>
        <taxon>Pseudomonadati</taxon>
        <taxon>Pseudomonadota</taxon>
        <taxon>Gammaproteobacteria</taxon>
        <taxon>Lysobacterales</taxon>
        <taxon>Lysobacteraceae</taxon>
        <taxon>Luteimonas</taxon>
    </lineage>
</organism>
<proteinExistence type="predicted"/>
<dbReference type="RefSeq" id="WP_280941644.1">
    <property type="nucleotide sequence ID" value="NZ_JARYGX010000012.1"/>
</dbReference>
<evidence type="ECO:0000313" key="1">
    <source>
        <dbReference type="EMBL" id="MDH7452436.1"/>
    </source>
</evidence>
<gene>
    <name evidence="1" type="ORF">QF205_04965</name>
</gene>
<dbReference type="Proteomes" id="UP001160550">
    <property type="component" value="Unassembled WGS sequence"/>
</dbReference>
<dbReference type="EMBL" id="JARYGX010000012">
    <property type="protein sequence ID" value="MDH7452436.1"/>
    <property type="molecule type" value="Genomic_DNA"/>
</dbReference>
<keyword evidence="2" id="KW-1185">Reference proteome</keyword>
<reference evidence="1" key="1">
    <citation type="journal article" date="2007" name="Int. J. Syst. Evol. Microbiol.">
        <title>Luteimonas composti sp. nov., a moderately thermophilic bacterium isolated from food waste.</title>
        <authorList>
            <person name="Young C.C."/>
            <person name="Kampfer P."/>
            <person name="Chen W.M."/>
            <person name="Yen W.S."/>
            <person name="Arun A.B."/>
            <person name="Lai W.A."/>
            <person name="Shen F.T."/>
            <person name="Rekha P.D."/>
            <person name="Lin K.Y."/>
            <person name="Chou J.H."/>
        </authorList>
    </citation>
    <scope>NUCLEOTIDE SEQUENCE</scope>
    <source>
        <strain evidence="1">CC-YY355</strain>
    </source>
</reference>
<reference evidence="1" key="2">
    <citation type="submission" date="2023-04" db="EMBL/GenBank/DDBJ databases">
        <authorList>
            <person name="Sun J.-Q."/>
        </authorList>
    </citation>
    <scope>NUCLEOTIDE SEQUENCE</scope>
    <source>
        <strain evidence="1">CC-YY355</strain>
    </source>
</reference>
<evidence type="ECO:0000313" key="2">
    <source>
        <dbReference type="Proteomes" id="UP001160550"/>
    </source>
</evidence>